<dbReference type="InterPro" id="IPR017799">
    <property type="entry name" value="Tscrpt_reg_PadR_acidobac-type"/>
</dbReference>
<dbReference type="HOGENOM" id="CLU_063440_3_3_0"/>
<dbReference type="KEGG" id="sus:Acid_0763"/>
<dbReference type="Pfam" id="PF03551">
    <property type="entry name" value="PadR"/>
    <property type="match status" value="1"/>
</dbReference>
<dbReference type="InterPro" id="IPR005149">
    <property type="entry name" value="Tscrpt_reg_PadR_N"/>
</dbReference>
<organism evidence="2">
    <name type="scientific">Solibacter usitatus (strain Ellin6076)</name>
    <dbReference type="NCBI Taxonomy" id="234267"/>
    <lineage>
        <taxon>Bacteria</taxon>
        <taxon>Pseudomonadati</taxon>
        <taxon>Acidobacteriota</taxon>
        <taxon>Terriglobia</taxon>
        <taxon>Bryobacterales</taxon>
        <taxon>Solibacteraceae</taxon>
        <taxon>Candidatus Solibacter</taxon>
    </lineage>
</organism>
<feature type="domain" description="Transcription regulator PadR N-terminal" evidence="1">
    <location>
        <begin position="19"/>
        <end position="93"/>
    </location>
</feature>
<dbReference type="eggNOG" id="COG1695">
    <property type="taxonomic scope" value="Bacteria"/>
</dbReference>
<dbReference type="AlphaFoldDB" id="Q02B04"/>
<dbReference type="InParanoid" id="Q02B04"/>
<dbReference type="PANTHER" id="PTHR33169">
    <property type="entry name" value="PADR-FAMILY TRANSCRIPTIONAL REGULATOR"/>
    <property type="match status" value="1"/>
</dbReference>
<accession>Q02B04</accession>
<dbReference type="SUPFAM" id="SSF46785">
    <property type="entry name" value="Winged helix' DNA-binding domain"/>
    <property type="match status" value="1"/>
</dbReference>
<dbReference type="InterPro" id="IPR036390">
    <property type="entry name" value="WH_DNA-bd_sf"/>
</dbReference>
<dbReference type="PANTHER" id="PTHR33169:SF14">
    <property type="entry name" value="TRANSCRIPTIONAL REGULATOR RV3488"/>
    <property type="match status" value="1"/>
</dbReference>
<dbReference type="InterPro" id="IPR052509">
    <property type="entry name" value="Metal_resp_DNA-bind_regulator"/>
</dbReference>
<dbReference type="STRING" id="234267.Acid_0763"/>
<evidence type="ECO:0000259" key="1">
    <source>
        <dbReference type="Pfam" id="PF03551"/>
    </source>
</evidence>
<evidence type="ECO:0000313" key="2">
    <source>
        <dbReference type="EMBL" id="ABJ81762.1"/>
    </source>
</evidence>
<reference evidence="2" key="1">
    <citation type="submission" date="2006-10" db="EMBL/GenBank/DDBJ databases">
        <title>Complete sequence of Solibacter usitatus Ellin6076.</title>
        <authorList>
            <consortium name="US DOE Joint Genome Institute"/>
            <person name="Copeland A."/>
            <person name="Lucas S."/>
            <person name="Lapidus A."/>
            <person name="Barry K."/>
            <person name="Detter J.C."/>
            <person name="Glavina del Rio T."/>
            <person name="Hammon N."/>
            <person name="Israni S."/>
            <person name="Dalin E."/>
            <person name="Tice H."/>
            <person name="Pitluck S."/>
            <person name="Thompson L.S."/>
            <person name="Brettin T."/>
            <person name="Bruce D."/>
            <person name="Han C."/>
            <person name="Tapia R."/>
            <person name="Gilna P."/>
            <person name="Schmutz J."/>
            <person name="Larimer F."/>
            <person name="Land M."/>
            <person name="Hauser L."/>
            <person name="Kyrpides N."/>
            <person name="Mikhailova N."/>
            <person name="Janssen P.H."/>
            <person name="Kuske C.R."/>
            <person name="Richardson P."/>
        </authorList>
    </citation>
    <scope>NUCLEOTIDE SEQUENCE</scope>
    <source>
        <strain evidence="2">Ellin6076</strain>
    </source>
</reference>
<sequence length="116" mass="13057">MAKGTRKSEVMQGTLDLMVLQTLDALGPLHGYGIARRIEQVSEDVLHLNEGTLYTALLRLQEQGWIDASWGASENNRKAKFYSITRKGRKQLASETENWERIAGVIARLLQLSTSR</sequence>
<name>Q02B04_SOLUE</name>
<protein>
    <submittedName>
        <fullName evidence="2">Transcriptional regulator, PadR family</fullName>
    </submittedName>
</protein>
<dbReference type="EMBL" id="CP000473">
    <property type="protein sequence ID" value="ABJ81762.1"/>
    <property type="molecule type" value="Genomic_DNA"/>
</dbReference>
<dbReference type="OrthoDB" id="9808017at2"/>
<proteinExistence type="predicted"/>
<dbReference type="NCBIfam" id="TIGR03433">
    <property type="entry name" value="padR_acidobact"/>
    <property type="match status" value="1"/>
</dbReference>
<gene>
    <name evidence="2" type="ordered locus">Acid_0763</name>
</gene>
<dbReference type="Gene3D" id="1.10.10.10">
    <property type="entry name" value="Winged helix-like DNA-binding domain superfamily/Winged helix DNA-binding domain"/>
    <property type="match status" value="1"/>
</dbReference>
<dbReference type="InterPro" id="IPR036388">
    <property type="entry name" value="WH-like_DNA-bd_sf"/>
</dbReference>